<dbReference type="EMBL" id="CP014691">
    <property type="protein sequence ID" value="AQS88509.1"/>
    <property type="molecule type" value="Genomic_DNA"/>
</dbReference>
<dbReference type="AlphaFoldDB" id="A0A1U9KS21"/>
<dbReference type="Pfam" id="PF03500">
    <property type="entry name" value="Cellsynth_D"/>
    <property type="match status" value="1"/>
</dbReference>
<sequence length="148" mass="16136">MSADFSFFLHALATEFDAQAGVKARDHLLRAVGHRMAQRLPLPECRTLEALEMESNALLAFLGWGKARITVSTQPRGLIVSLVDCPTVGALGEPAGYWLGCSIGGLYEIWLKNAEHDQEVDWTSKIQKGVDASASGALSILLEAQRRE</sequence>
<name>A0A1U9KS21_9PROT</name>
<protein>
    <submittedName>
        <fullName evidence="1">Uncharacterized protein</fullName>
    </submittedName>
</protein>
<dbReference type="OrthoDB" id="6078279at2"/>
<organism evidence="1 2">
    <name type="scientific">Neoasaia chiangmaiensis</name>
    <dbReference type="NCBI Taxonomy" id="320497"/>
    <lineage>
        <taxon>Bacteria</taxon>
        <taxon>Pseudomonadati</taxon>
        <taxon>Pseudomonadota</taxon>
        <taxon>Alphaproteobacteria</taxon>
        <taxon>Acetobacterales</taxon>
        <taxon>Acetobacteraceae</taxon>
        <taxon>Neoasaia</taxon>
    </lineage>
</organism>
<evidence type="ECO:0000313" key="1">
    <source>
        <dbReference type="EMBL" id="AQS88509.1"/>
    </source>
</evidence>
<keyword evidence="2" id="KW-1185">Reference proteome</keyword>
<dbReference type="InterPro" id="IPR022798">
    <property type="entry name" value="BcsD_bac"/>
</dbReference>
<proteinExistence type="predicted"/>
<dbReference type="Gene3D" id="1.20.5.3790">
    <property type="match status" value="1"/>
</dbReference>
<dbReference type="Proteomes" id="UP000188604">
    <property type="component" value="Chromosome"/>
</dbReference>
<accession>A0A1U9KS21</accession>
<reference evidence="1 2" key="1">
    <citation type="submission" date="2016-03" db="EMBL/GenBank/DDBJ databases">
        <title>Acetic acid bacteria sequencing.</title>
        <authorList>
            <person name="Brandt J."/>
            <person name="Jakob F."/>
            <person name="Vogel R.F."/>
        </authorList>
    </citation>
    <scope>NUCLEOTIDE SEQUENCE [LARGE SCALE GENOMIC DNA]</scope>
    <source>
        <strain evidence="1 2">NBRC 101099</strain>
    </source>
</reference>
<dbReference type="STRING" id="320497.A0U93_11825"/>
<dbReference type="InterPro" id="IPR038470">
    <property type="entry name" value="Cellsynth_D_sf"/>
</dbReference>
<dbReference type="Gene3D" id="3.30.70.2590">
    <property type="match status" value="1"/>
</dbReference>
<dbReference type="PRINTS" id="PR01442">
    <property type="entry name" value="CELLSNTHASED"/>
</dbReference>
<dbReference type="RefSeq" id="WP_077807542.1">
    <property type="nucleotide sequence ID" value="NZ_BJXS01000006.1"/>
</dbReference>
<dbReference type="GO" id="GO:0030244">
    <property type="term" value="P:cellulose biosynthetic process"/>
    <property type="evidence" value="ECO:0007669"/>
    <property type="project" value="InterPro"/>
</dbReference>
<dbReference type="KEGG" id="nch:A0U93_11825"/>
<evidence type="ECO:0000313" key="2">
    <source>
        <dbReference type="Proteomes" id="UP000188604"/>
    </source>
</evidence>
<gene>
    <name evidence="1" type="ORF">A0U93_11825</name>
</gene>